<gene>
    <name evidence="2" type="ORF">AK812_SmicGene47950</name>
</gene>
<protein>
    <submittedName>
        <fullName evidence="2">Uncharacterized protein</fullName>
    </submittedName>
</protein>
<accession>A0A1Q9BQM9</accession>
<feature type="non-terminal residue" evidence="2">
    <location>
        <position position="30"/>
    </location>
</feature>
<keyword evidence="3" id="KW-1185">Reference proteome</keyword>
<organism evidence="2 3">
    <name type="scientific">Symbiodinium microadriaticum</name>
    <name type="common">Dinoflagellate</name>
    <name type="synonym">Zooxanthella microadriatica</name>
    <dbReference type="NCBI Taxonomy" id="2951"/>
    <lineage>
        <taxon>Eukaryota</taxon>
        <taxon>Sar</taxon>
        <taxon>Alveolata</taxon>
        <taxon>Dinophyceae</taxon>
        <taxon>Suessiales</taxon>
        <taxon>Symbiodiniaceae</taxon>
        <taxon>Symbiodinium</taxon>
    </lineage>
</organism>
<evidence type="ECO:0000313" key="3">
    <source>
        <dbReference type="Proteomes" id="UP000186817"/>
    </source>
</evidence>
<sequence length="30" mass="3532">MHILKPLSEDEQDKLSEQMLAMQREMEAEA</sequence>
<evidence type="ECO:0000256" key="1">
    <source>
        <dbReference type="SAM" id="MobiDB-lite"/>
    </source>
</evidence>
<feature type="region of interest" description="Disordered" evidence="1">
    <location>
        <begin position="1"/>
        <end position="30"/>
    </location>
</feature>
<evidence type="ECO:0000313" key="2">
    <source>
        <dbReference type="EMBL" id="OLP72997.1"/>
    </source>
</evidence>
<reference evidence="2 3" key="1">
    <citation type="submission" date="2016-02" db="EMBL/GenBank/DDBJ databases">
        <title>Genome analysis of coral dinoflagellate symbionts highlights evolutionary adaptations to a symbiotic lifestyle.</title>
        <authorList>
            <person name="Aranda M."/>
            <person name="Li Y."/>
            <person name="Liew Y.J."/>
            <person name="Baumgarten S."/>
            <person name="Simakov O."/>
            <person name="Wilson M."/>
            <person name="Piel J."/>
            <person name="Ashoor H."/>
            <person name="Bougouffa S."/>
            <person name="Bajic V.B."/>
            <person name="Ryu T."/>
            <person name="Ravasi T."/>
            <person name="Bayer T."/>
            <person name="Micklem G."/>
            <person name="Kim H."/>
            <person name="Bhak J."/>
            <person name="Lajeunesse T.C."/>
            <person name="Voolstra C.R."/>
        </authorList>
    </citation>
    <scope>NUCLEOTIDE SEQUENCE [LARGE SCALE GENOMIC DNA]</scope>
    <source>
        <strain evidence="2 3">CCMP2467</strain>
    </source>
</reference>
<proteinExistence type="predicted"/>
<dbReference type="AlphaFoldDB" id="A0A1Q9BQM9"/>
<comment type="caution">
    <text evidence="2">The sequence shown here is derived from an EMBL/GenBank/DDBJ whole genome shotgun (WGS) entry which is preliminary data.</text>
</comment>
<dbReference type="Proteomes" id="UP000186817">
    <property type="component" value="Unassembled WGS sequence"/>
</dbReference>
<dbReference type="EMBL" id="LSRX01006733">
    <property type="protein sequence ID" value="OLP72997.1"/>
    <property type="molecule type" value="Genomic_DNA"/>
</dbReference>
<name>A0A1Q9BQM9_SYMMI</name>